<dbReference type="PANTHER" id="PTHR10903">
    <property type="entry name" value="GTPASE, IMAP FAMILY MEMBER-RELATED"/>
    <property type="match status" value="1"/>
</dbReference>
<feature type="domain" description="AIG1-type G" evidence="5">
    <location>
        <begin position="252"/>
        <end position="453"/>
    </location>
</feature>
<evidence type="ECO:0000256" key="3">
    <source>
        <dbReference type="ARBA" id="ARBA00023134"/>
    </source>
</evidence>
<accession>A0ABD0KTW4</accession>
<dbReference type="Gene3D" id="3.40.50.300">
    <property type="entry name" value="P-loop containing nucleotide triphosphate hydrolases"/>
    <property type="match status" value="2"/>
</dbReference>
<sequence>MDSTTDLRLLMVGKTGSGKSSTGNTILGEKKFEVHEGRSFRSQTQQCEVATGRYGYTTVQVMDTPGLSDTRMAQEDVAQRITESLCSWPGGPDAVVIVVAAHQRYSREDYAAYETLKQILGENVINHSVIVFTGGDILEQKQIEHLLFFARDAPAELRQVLSECDNRCIVFNNKAPEKVQVDRLLDAIRNVKKPSFFRRPTSWTLTQSLVGVYEREMEREKYRREIPPRVPTQETATTSRTSPLSTRYDKKEETFRLLLVGKRGSGKSTTGNTIFGDKLFDSGVNFGSVTTTCSLKRKETNGKVIEILDSPGLYDTEKTQEEISTVIVQAVAGMHPGPHAVLYVVKLGRYTSEEYGAYQRLKALFDDPITDYIIVLFTGGDELERRKKTFEDLMKHAPENLNTVLKECGNRCIVFNNFAPDPQPQIDRLFEVIRQMKHANGKPYSCRKYEKIGVRVEQELAKRLPVVDKELERQKYVQELQKKTRENEKKEQERQRQLEKEEKKRKEEVEKLKKQMEEQKMIEEMSRQEEKAFNERLERERQQFLLQLEEQRRKDREETESRERKRAELEEKRPKEEREAMERERLL</sequence>
<evidence type="ECO:0000256" key="1">
    <source>
        <dbReference type="ARBA" id="ARBA00008535"/>
    </source>
</evidence>
<dbReference type="Pfam" id="PF04548">
    <property type="entry name" value="AIG1"/>
    <property type="match status" value="2"/>
</dbReference>
<evidence type="ECO:0000259" key="5">
    <source>
        <dbReference type="PROSITE" id="PS51720"/>
    </source>
</evidence>
<dbReference type="SUPFAM" id="SSF52540">
    <property type="entry name" value="P-loop containing nucleoside triphosphate hydrolases"/>
    <property type="match status" value="2"/>
</dbReference>
<proteinExistence type="inferred from homology"/>
<feature type="region of interest" description="Disordered" evidence="4">
    <location>
        <begin position="550"/>
        <end position="587"/>
    </location>
</feature>
<evidence type="ECO:0000313" key="6">
    <source>
        <dbReference type="EMBL" id="KAK7490620.1"/>
    </source>
</evidence>
<dbReference type="PANTHER" id="PTHR10903:SF184">
    <property type="entry name" value="GTP-BINDING PROTEIN A"/>
    <property type="match status" value="1"/>
</dbReference>
<keyword evidence="7" id="KW-1185">Reference proteome</keyword>
<dbReference type="FunFam" id="3.40.50.300:FF:000366">
    <property type="entry name" value="GTPase, IMAP family member 2"/>
    <property type="match status" value="2"/>
</dbReference>
<dbReference type="PROSITE" id="PS51720">
    <property type="entry name" value="G_AIG1"/>
    <property type="match status" value="2"/>
</dbReference>
<dbReference type="InterPro" id="IPR006703">
    <property type="entry name" value="G_AIG1"/>
</dbReference>
<keyword evidence="3" id="KW-0342">GTP-binding</keyword>
<dbReference type="Proteomes" id="UP001519460">
    <property type="component" value="Unassembled WGS sequence"/>
</dbReference>
<dbReference type="EMBL" id="JACVVK020000124">
    <property type="protein sequence ID" value="KAK7490620.1"/>
    <property type="molecule type" value="Genomic_DNA"/>
</dbReference>
<keyword evidence="2" id="KW-0547">Nucleotide-binding</keyword>
<evidence type="ECO:0000256" key="2">
    <source>
        <dbReference type="ARBA" id="ARBA00022741"/>
    </source>
</evidence>
<evidence type="ECO:0000313" key="7">
    <source>
        <dbReference type="Proteomes" id="UP001519460"/>
    </source>
</evidence>
<comment type="caution">
    <text evidence="6">The sequence shown here is derived from an EMBL/GenBank/DDBJ whole genome shotgun (WGS) entry which is preliminary data.</text>
</comment>
<dbReference type="AlphaFoldDB" id="A0ABD0KTW4"/>
<gene>
    <name evidence="6" type="ORF">BaRGS_00018037</name>
</gene>
<feature type="domain" description="AIG1-type G" evidence="5">
    <location>
        <begin position="4"/>
        <end position="214"/>
    </location>
</feature>
<dbReference type="GO" id="GO:0005525">
    <property type="term" value="F:GTP binding"/>
    <property type="evidence" value="ECO:0007669"/>
    <property type="project" value="UniProtKB-KW"/>
</dbReference>
<comment type="similarity">
    <text evidence="1">Belongs to the TRAFAC class TrmE-Era-EngA-EngB-Septin-like GTPase superfamily. AIG1/Toc34/Toc159-like paraseptin GTPase family. IAN subfamily.</text>
</comment>
<organism evidence="6 7">
    <name type="scientific">Batillaria attramentaria</name>
    <dbReference type="NCBI Taxonomy" id="370345"/>
    <lineage>
        <taxon>Eukaryota</taxon>
        <taxon>Metazoa</taxon>
        <taxon>Spiralia</taxon>
        <taxon>Lophotrochozoa</taxon>
        <taxon>Mollusca</taxon>
        <taxon>Gastropoda</taxon>
        <taxon>Caenogastropoda</taxon>
        <taxon>Sorbeoconcha</taxon>
        <taxon>Cerithioidea</taxon>
        <taxon>Batillariidae</taxon>
        <taxon>Batillaria</taxon>
    </lineage>
</organism>
<dbReference type="InterPro" id="IPR045058">
    <property type="entry name" value="GIMA/IAN/Toc"/>
</dbReference>
<evidence type="ECO:0000256" key="4">
    <source>
        <dbReference type="SAM" id="MobiDB-lite"/>
    </source>
</evidence>
<dbReference type="InterPro" id="IPR027417">
    <property type="entry name" value="P-loop_NTPase"/>
</dbReference>
<feature type="region of interest" description="Disordered" evidence="4">
    <location>
        <begin position="482"/>
        <end position="508"/>
    </location>
</feature>
<name>A0ABD0KTW4_9CAEN</name>
<reference evidence="6 7" key="1">
    <citation type="journal article" date="2023" name="Sci. Data">
        <title>Genome assembly of the Korean intertidal mud-creeper Batillaria attramentaria.</title>
        <authorList>
            <person name="Patra A.K."/>
            <person name="Ho P.T."/>
            <person name="Jun S."/>
            <person name="Lee S.J."/>
            <person name="Kim Y."/>
            <person name="Won Y.J."/>
        </authorList>
    </citation>
    <scope>NUCLEOTIDE SEQUENCE [LARGE SCALE GENOMIC DNA]</scope>
    <source>
        <strain evidence="6">Wonlab-2016</strain>
    </source>
</reference>
<protein>
    <recommendedName>
        <fullName evidence="5">AIG1-type G domain-containing protein</fullName>
    </recommendedName>
</protein>
<feature type="non-terminal residue" evidence="6">
    <location>
        <position position="587"/>
    </location>
</feature>